<feature type="transmembrane region" description="Helical" evidence="10">
    <location>
        <begin position="143"/>
        <end position="162"/>
    </location>
</feature>
<evidence type="ECO:0000256" key="6">
    <source>
        <dbReference type="ARBA" id="ARBA00022971"/>
    </source>
</evidence>
<dbReference type="GO" id="GO:0032220">
    <property type="term" value="P:plasma membrane fusion involved in cytogamy"/>
    <property type="evidence" value="ECO:0007669"/>
    <property type="project" value="TreeGrafter"/>
</dbReference>
<comment type="similarity">
    <text evidence="3 10">Belongs to the PRM1 family.</text>
</comment>
<feature type="transmembrane region" description="Helical" evidence="10">
    <location>
        <begin position="39"/>
        <end position="57"/>
    </location>
</feature>
<feature type="compositionally biased region" description="Pro residues" evidence="11">
    <location>
        <begin position="876"/>
        <end position="893"/>
    </location>
</feature>
<dbReference type="GeneID" id="18813347"/>
<comment type="subcellular location">
    <subcellularLocation>
        <location evidence="2 10">Cell membrane</location>
        <topology evidence="2 10">Multi-pass membrane protein</topology>
    </subcellularLocation>
</comment>
<reference evidence="12" key="1">
    <citation type="submission" date="2011-04" db="EMBL/GenBank/DDBJ databases">
        <title>Evolution of plant cell wall degrading machinery underlies the functional diversity of forest fungi.</title>
        <authorList>
            <consortium name="US DOE Joint Genome Institute (JGI-PGF)"/>
            <person name="Eastwood D.C."/>
            <person name="Floudas D."/>
            <person name="Binder M."/>
            <person name="Majcherczyk A."/>
            <person name="Schneider P."/>
            <person name="Aerts A."/>
            <person name="Asiegbu F.O."/>
            <person name="Baker S.E."/>
            <person name="Barry K."/>
            <person name="Bendiksby M."/>
            <person name="Blumentritt M."/>
            <person name="Coutinho P.M."/>
            <person name="Cullen D."/>
            <person name="Cullen D."/>
            <person name="Gathman A."/>
            <person name="Goodell B."/>
            <person name="Henrissat B."/>
            <person name="Ihrmark K."/>
            <person name="Kauserud H."/>
            <person name="Kohler A."/>
            <person name="LaButti K."/>
            <person name="Lapidus A."/>
            <person name="Lavin J.L."/>
            <person name="Lee Y.-H."/>
            <person name="Lindquist E."/>
            <person name="Lilly W."/>
            <person name="Lucas S."/>
            <person name="Morin E."/>
            <person name="Murat C."/>
            <person name="Oguiza J.A."/>
            <person name="Park J."/>
            <person name="Pisabarro A.G."/>
            <person name="Riley R."/>
            <person name="Rosling A."/>
            <person name="Salamov A."/>
            <person name="Schmidt O."/>
            <person name="Schmutz J."/>
            <person name="Skrede I."/>
            <person name="Stenlid J."/>
            <person name="Wiebenga A."/>
            <person name="Xie X."/>
            <person name="Kues U."/>
            <person name="Hibbett D.S."/>
            <person name="Hoffmeister D."/>
            <person name="Hogberg N."/>
            <person name="Martin F."/>
            <person name="Grigoriev I.V."/>
            <person name="Watkinson S.C."/>
        </authorList>
    </citation>
    <scope>NUCLEOTIDE SEQUENCE</scope>
    <source>
        <strain evidence="12">S7.9</strain>
    </source>
</reference>
<evidence type="ECO:0000256" key="8">
    <source>
        <dbReference type="ARBA" id="ARBA00023136"/>
    </source>
</evidence>
<evidence type="ECO:0000256" key="3">
    <source>
        <dbReference type="ARBA" id="ARBA00010780"/>
    </source>
</evidence>
<evidence type="ECO:0000313" key="12">
    <source>
        <dbReference type="EMBL" id="EGO25501.1"/>
    </source>
</evidence>
<evidence type="ECO:0000256" key="4">
    <source>
        <dbReference type="ARBA" id="ARBA00022475"/>
    </source>
</evidence>
<evidence type="ECO:0000256" key="7">
    <source>
        <dbReference type="ARBA" id="ARBA00022989"/>
    </source>
</evidence>
<comment type="function">
    <text evidence="1 10">Involved in cell fusion during mating by stabilizing the plasma membrane fusion event.</text>
</comment>
<feature type="region of interest" description="Disordered" evidence="11">
    <location>
        <begin position="1019"/>
        <end position="1058"/>
    </location>
</feature>
<dbReference type="PANTHER" id="PTHR31030:SF1">
    <property type="entry name" value="PLASMA MEMBRANE FUSION PROTEIN PRM1"/>
    <property type="match status" value="1"/>
</dbReference>
<keyword evidence="5 10" id="KW-0812">Transmembrane</keyword>
<feature type="transmembrane region" description="Helical" evidence="10">
    <location>
        <begin position="116"/>
        <end position="136"/>
    </location>
</feature>
<dbReference type="InterPro" id="IPR026777">
    <property type="entry name" value="PRM1"/>
</dbReference>
<feature type="transmembrane region" description="Helical" evidence="10">
    <location>
        <begin position="305"/>
        <end position="324"/>
    </location>
</feature>
<accession>F8NT28</accession>
<organism>
    <name type="scientific">Serpula lacrymans var. lacrymans (strain S7.9)</name>
    <name type="common">Dry rot fungus</name>
    <dbReference type="NCBI Taxonomy" id="578457"/>
    <lineage>
        <taxon>Eukaryota</taxon>
        <taxon>Fungi</taxon>
        <taxon>Dikarya</taxon>
        <taxon>Basidiomycota</taxon>
        <taxon>Agaricomycotina</taxon>
        <taxon>Agaricomycetes</taxon>
        <taxon>Agaricomycetidae</taxon>
        <taxon>Boletales</taxon>
        <taxon>Coniophorineae</taxon>
        <taxon>Serpulaceae</taxon>
        <taxon>Serpula</taxon>
    </lineage>
</organism>
<name>F8NT28_SERL9</name>
<feature type="transmembrane region" description="Helical" evidence="10">
    <location>
        <begin position="613"/>
        <end position="638"/>
    </location>
</feature>
<protein>
    <recommendedName>
        <fullName evidence="10">Plasma membrane fusion protein PRM1</fullName>
    </recommendedName>
</protein>
<keyword evidence="6 10" id="KW-0184">Conjugation</keyword>
<sequence length="1058" mass="115097">MSLSSQPPRWMSPPPVYDARSSAQTSSTSLRPYLQLPHILSLTWLAYPILSLLFVIFRLQLSSSSAQAAVANAKGDLLTACQAAEQAATAAASMPRYMAIASNEQFADAVNGTMNGARAALILALTAMEAIINFLIDIYRSTFLCFLELVVTGGLALLISAVQDSTLNSIVSGLKNDATSLNSAIQTAVSAVNKVNPFGTIQAPQFNITSLDALSNITIPTTFENTLISLNNSLPTISSIKDSIQDLVDTPFEAVKADINNTFLGLSFDSSVLPVPEQNTLSFCTDLDTSSVDNLGQDLLSITKIGTIILIAIVLLLLAGHSALEWYKWRCLRQHLQNTREAWVSDPTLYHTGPTQSAPSVTLSDHNLLMLQVDSAHPLLTRIANFLSTRLRLSTTQHIHLRWFLHYIFHPPALACFLIGFFGLLSVQVQLIAIGPLEAKYSAQAAASVQDLSTTIASQVNNSMYNQSSTYASAINAKVDTVQATINNGVFGWVNGTTTTLNDTLNTFYSDVQNIVTTVFNGTILETPAQDFIKCIIGSKVTALEEALTFLNENLKVNIPTVNESVLVLSPSDVNDLTQPIATAAIGGGQNNSQGLIGRLVATYVDSLLLERIMFAIFIGLWGIVVLMGLSVVFWHSYGKDWVESYKKRRWQKEQRDGLGGFVVPFRDAQPANAPPRDEEKCMEKQEHMDLPAFTPLPESRSSLSIRAVRRSTEPGTNTNHPLTLLEPKFEKSWDSFHRDAEADSSQPSLLSRAISRPKKLMALSNIAPRDNTNSQFGGVVARPAEPPQTDGGWFKNFGGLFRKKDRPESELGSQGRTSPRRTRPQLTISTERAASLKQGDLPTVEVSSPDERPPVSAWSISPTPPSLPPLKNISPPKPPAKKPVPMGLPPAIRPTKRRNASVPTDVDSTYDDSTLLIPKHTRLEMAEKANPFAVAIHHAFEYHPSPPPVPSPAYRKYPSTLRGPTTYLLPPKEKHRRSSSVPGSRIMPPGLAQAPNNATNESQESTPVTRLLTTTHARHSSGAVDPFATPFDDEARVASSPGPLTARRSNPFAGFAL</sequence>
<feature type="region of interest" description="Disordered" evidence="11">
    <location>
        <begin position="784"/>
        <end position="908"/>
    </location>
</feature>
<keyword evidence="8 10" id="KW-0472">Membrane</keyword>
<evidence type="ECO:0000256" key="2">
    <source>
        <dbReference type="ARBA" id="ARBA00004651"/>
    </source>
</evidence>
<gene>
    <name evidence="12" type="ORF">SERLADRAFT_415059</name>
</gene>
<feature type="transmembrane region" description="Helical" evidence="10">
    <location>
        <begin position="404"/>
        <end position="425"/>
    </location>
</feature>
<keyword evidence="9" id="KW-0325">Glycoprotein</keyword>
<keyword evidence="7 10" id="KW-1133">Transmembrane helix</keyword>
<dbReference type="KEGG" id="sla:SERLADRAFT_415059"/>
<dbReference type="GO" id="GO:0043332">
    <property type="term" value="C:mating projection tip"/>
    <property type="evidence" value="ECO:0007669"/>
    <property type="project" value="UniProtKB-UniRule"/>
</dbReference>
<evidence type="ECO:0000256" key="10">
    <source>
        <dbReference type="RuleBase" id="RU366035"/>
    </source>
</evidence>
<comment type="caution">
    <text evidence="10">Lacks conserved residue(s) required for the propagation of feature annotation.</text>
</comment>
<evidence type="ECO:0000256" key="9">
    <source>
        <dbReference type="ARBA" id="ARBA00023180"/>
    </source>
</evidence>
<keyword evidence="4 10" id="KW-1003">Cell membrane</keyword>
<dbReference type="HOGENOM" id="CLU_010191_0_0_1"/>
<dbReference type="EMBL" id="GL945433">
    <property type="protein sequence ID" value="EGO25501.1"/>
    <property type="molecule type" value="Genomic_DNA"/>
</dbReference>
<feature type="region of interest" description="Disordered" evidence="11">
    <location>
        <begin position="964"/>
        <end position="1007"/>
    </location>
</feature>
<dbReference type="OrthoDB" id="10248838at2759"/>
<dbReference type="AlphaFoldDB" id="F8NT28"/>
<evidence type="ECO:0000256" key="5">
    <source>
        <dbReference type="ARBA" id="ARBA00022692"/>
    </source>
</evidence>
<dbReference type="RefSeq" id="XP_007317623.1">
    <property type="nucleotide sequence ID" value="XM_007317561.1"/>
</dbReference>
<proteinExistence type="inferred from homology"/>
<dbReference type="PANTHER" id="PTHR31030">
    <property type="entry name" value="PLASMA MEMBRANE FUSION PROTEIN PRM1"/>
    <property type="match status" value="1"/>
</dbReference>
<dbReference type="GO" id="GO:0005886">
    <property type="term" value="C:plasma membrane"/>
    <property type="evidence" value="ECO:0007669"/>
    <property type="project" value="UniProtKB-SubCell"/>
</dbReference>
<evidence type="ECO:0000256" key="1">
    <source>
        <dbReference type="ARBA" id="ARBA00002512"/>
    </source>
</evidence>
<evidence type="ECO:0000256" key="11">
    <source>
        <dbReference type="SAM" id="MobiDB-lite"/>
    </source>
</evidence>
<feature type="compositionally biased region" description="Polar residues" evidence="11">
    <location>
        <begin position="995"/>
        <end position="1007"/>
    </location>
</feature>
<dbReference type="Proteomes" id="UP000008064">
    <property type="component" value="Unassembled WGS sequence"/>
</dbReference>
<feature type="region of interest" description="Disordered" evidence="11">
    <location>
        <begin position="1"/>
        <end position="22"/>
    </location>
</feature>